<dbReference type="Pfam" id="PF13960">
    <property type="entry name" value="DUF4218"/>
    <property type="match status" value="1"/>
</dbReference>
<evidence type="ECO:0000256" key="1">
    <source>
        <dbReference type="SAM" id="MobiDB-lite"/>
    </source>
</evidence>
<accession>A0A8S4P8W8</accession>
<dbReference type="AlphaFoldDB" id="A0A8S4P8W8"/>
<evidence type="ECO:0000313" key="3">
    <source>
        <dbReference type="EMBL" id="CAH1789371.1"/>
    </source>
</evidence>
<reference evidence="3" key="1">
    <citation type="submission" date="2022-03" db="EMBL/GenBank/DDBJ databases">
        <authorList>
            <person name="Martin C."/>
        </authorList>
    </citation>
    <scope>NUCLEOTIDE SEQUENCE</scope>
</reference>
<comment type="caution">
    <text evidence="3">The sequence shown here is derived from an EMBL/GenBank/DDBJ whole genome shotgun (WGS) entry which is preliminary data.</text>
</comment>
<feature type="region of interest" description="Disordered" evidence="1">
    <location>
        <begin position="1"/>
        <end position="25"/>
    </location>
</feature>
<evidence type="ECO:0000313" key="4">
    <source>
        <dbReference type="Proteomes" id="UP000749559"/>
    </source>
</evidence>
<dbReference type="InterPro" id="IPR025452">
    <property type="entry name" value="DUF4218"/>
</dbReference>
<protein>
    <recommendedName>
        <fullName evidence="2">DUF4218 domain-containing protein</fullName>
    </recommendedName>
</protein>
<evidence type="ECO:0000259" key="2">
    <source>
        <dbReference type="Pfam" id="PF13960"/>
    </source>
</evidence>
<organism evidence="3 4">
    <name type="scientific">Owenia fusiformis</name>
    <name type="common">Polychaete worm</name>
    <dbReference type="NCBI Taxonomy" id="6347"/>
    <lineage>
        <taxon>Eukaryota</taxon>
        <taxon>Metazoa</taxon>
        <taxon>Spiralia</taxon>
        <taxon>Lophotrochozoa</taxon>
        <taxon>Annelida</taxon>
        <taxon>Polychaeta</taxon>
        <taxon>Sedentaria</taxon>
        <taxon>Canalipalpata</taxon>
        <taxon>Sabellida</taxon>
        <taxon>Oweniida</taxon>
        <taxon>Oweniidae</taxon>
        <taxon>Owenia</taxon>
    </lineage>
</organism>
<dbReference type="PANTHER" id="PTHR48258">
    <property type="entry name" value="DUF4218 DOMAIN-CONTAINING PROTEIN-RELATED"/>
    <property type="match status" value="1"/>
</dbReference>
<dbReference type="Proteomes" id="UP000749559">
    <property type="component" value="Unassembled WGS sequence"/>
</dbReference>
<name>A0A8S4P8W8_OWEFU</name>
<keyword evidence="4" id="KW-1185">Reference proteome</keyword>
<proteinExistence type="predicted"/>
<feature type="domain" description="DUF4218" evidence="2">
    <location>
        <begin position="184"/>
        <end position="271"/>
    </location>
</feature>
<dbReference type="EMBL" id="CAIIXF020000007">
    <property type="protein sequence ID" value="CAH1789371.1"/>
    <property type="molecule type" value="Genomic_DNA"/>
</dbReference>
<gene>
    <name evidence="3" type="ORF">OFUS_LOCUS14742</name>
</gene>
<dbReference type="OrthoDB" id="6117453at2759"/>
<sequence>MRQKYDKLPNKSQKQKYSKSTGLKGQTVLTRQQHYDGLQQISPDGAHAIQDLVHHLMDLITGKTDSEKLRNAEKLFGRFNNTWIDNTKEPPAKRRKLAQPQSPWTLSTSNLKKADIRAMSLLVPHGWDLKPGPLFSKPHLLKKMHSKAQFVKEHILIYCIRALIGNIQIDTLKQLFNCIDEMTAASVPKDSWSQLAEKTSEALCMLEQDWPLSLQNITTHIFHHMVMDLERSGPMYARWTYPFERVQCWVAHQALNKQHQEATIMEAYAVYDWVSNMALSGQAAKVTKKVPSETPKTMTEYMSMSPSTDKCRTLSLLK</sequence>